<reference evidence="3" key="1">
    <citation type="journal article" date="2019" name="Int. J. Syst. Evol. Microbiol.">
        <title>The Global Catalogue of Microorganisms (GCM) 10K type strain sequencing project: providing services to taxonomists for standard genome sequencing and annotation.</title>
        <authorList>
            <consortium name="The Broad Institute Genomics Platform"/>
            <consortium name="The Broad Institute Genome Sequencing Center for Infectious Disease"/>
            <person name="Wu L."/>
            <person name="Ma J."/>
        </authorList>
    </citation>
    <scope>NUCLEOTIDE SEQUENCE [LARGE SCALE GENOMIC DNA]</scope>
    <source>
        <strain evidence="3">CGMCC 4.7405</strain>
    </source>
</reference>
<dbReference type="Pfam" id="PF22738">
    <property type="entry name" value="NNH7"/>
    <property type="match status" value="1"/>
</dbReference>
<dbReference type="SUPFAM" id="SSF52540">
    <property type="entry name" value="P-loop containing nucleoside triphosphate hydrolases"/>
    <property type="match status" value="1"/>
</dbReference>
<evidence type="ECO:0000313" key="2">
    <source>
        <dbReference type="EMBL" id="MFC3894956.1"/>
    </source>
</evidence>
<gene>
    <name evidence="2" type="ORF">ACFOWZ_26035</name>
</gene>
<proteinExistence type="predicted"/>
<evidence type="ECO:0000313" key="3">
    <source>
        <dbReference type="Proteomes" id="UP001595690"/>
    </source>
</evidence>
<dbReference type="EMBL" id="JBHRZI010000021">
    <property type="protein sequence ID" value="MFC3894956.1"/>
    <property type="molecule type" value="Genomic_DNA"/>
</dbReference>
<dbReference type="InterPro" id="IPR054567">
    <property type="entry name" value="NNH7"/>
</dbReference>
<protein>
    <submittedName>
        <fullName evidence="2">NACHT domain-containing protein</fullName>
    </submittedName>
</protein>
<sequence>MSRPALFSYEGALRVLGKYDRPWLDKADTFLGVGILVGGAIEPDVLSLVDPKNEATACLRKILNGITDKLTGLSGTHRHELIAAAHTIIVVTSVFEAFQEAIGEDFEKLEITDSEKFRILYTEPPENRKEASALPALTSLAVPLPSATRGFHENFQGPLLQFLAKAIIDVQRFLTKLIGQPTRVKTADFSGLVCQKAVNIYYHHYLGIASAIPELQIWALLGEHAATRAKIEENNTELARDLAAVRTESLELFARLMAQISAGQAAPGQRYRKKLRNVAEAVLKRPIIGSNIDPSSVEAVFPTVEEGFIAPGYRLAVYADETVASSREWWTEKTHVRDDLDMFLAAHLTGVEGIERPLLVLGNPGAGKSLLMDVLSARLPASQFTVVTVQLRKVRAEDRLQDQIETALQPVLGKGVDWHELADSCEDSLPVILLDGFDELIQASGVHQSNYLQQVQEFQQHQADLGRPVAVLVTSRMLVADRARIPHGVPIVKLEEFDDDRIGRWLDTWNTANHATPDFRPITVESLDQHLELARQPLLLLMLAIYAADPSQAPLDDPSLSNAELYRRLINLFVVRQVSQKGAEPLAPDIIKRLTVQNSWRLGIAAFAMFNRGHQYVTAPQLNQDLAVFAPNRVTRTSTTFDTPIDDADRTVENFFFIHSPKINDGTLRTYEFLHATFGEYLIAEVTMKLLVQMAATRAVQTANPFGEVVTPDDSGLFALTSHQAFVKRGPIIEFAQGLFNALNADEQERVLATLDDLIQSFHDRALLDPHPTYRPANGTVVSRIANYSANLVTLRVLLNPGLKTPLEGPLSQGDTTPLRAWRSMVNLWKSGLDPEGWNELLDAITLTPDTLHVIPEKDGHITSVLEARLLGDPVAEGMLRAGRAFVDAGITADPHEQTLVEDLCHWLASASGSGGTGHAFPHDVDVIGFVLDELSPNVSMSRRTGRVLAAALAREATRLPRRVVERGLELLAPRTPDDCQSFGAHPSDLISMVCAHPDLIGRGAFPAELLPHIFKATGEGALPSLVLVWATLNSDDSRIDDAFRDFADLVERASTPHLDEFRSGYLPVDAFEYLAEARTTEPTINDNLLAGLHAVVRGAADQISLGVVVKLVKRFQPSTSEDDCSSFVSTYLSGRTVDDTAEDEEALDFLRQLTGDED</sequence>
<dbReference type="RefSeq" id="WP_382376505.1">
    <property type="nucleotide sequence ID" value="NZ_JBHRZI010000021.1"/>
</dbReference>
<evidence type="ECO:0000259" key="1">
    <source>
        <dbReference type="Pfam" id="PF22738"/>
    </source>
</evidence>
<feature type="domain" description="NACHT N-terminal Helical" evidence="1">
    <location>
        <begin position="7"/>
        <end position="223"/>
    </location>
</feature>
<dbReference type="Gene3D" id="3.40.50.300">
    <property type="entry name" value="P-loop containing nucleotide triphosphate hydrolases"/>
    <property type="match status" value="1"/>
</dbReference>
<dbReference type="InterPro" id="IPR027417">
    <property type="entry name" value="P-loop_NTPase"/>
</dbReference>
<comment type="caution">
    <text evidence="2">The sequence shown here is derived from an EMBL/GenBank/DDBJ whole genome shotgun (WGS) entry which is preliminary data.</text>
</comment>
<accession>A0ABV8BZ02</accession>
<organism evidence="2 3">
    <name type="scientific">Lentzea rhizosphaerae</name>
    <dbReference type="NCBI Taxonomy" id="2041025"/>
    <lineage>
        <taxon>Bacteria</taxon>
        <taxon>Bacillati</taxon>
        <taxon>Actinomycetota</taxon>
        <taxon>Actinomycetes</taxon>
        <taxon>Pseudonocardiales</taxon>
        <taxon>Pseudonocardiaceae</taxon>
        <taxon>Lentzea</taxon>
    </lineage>
</organism>
<dbReference type="Proteomes" id="UP001595690">
    <property type="component" value="Unassembled WGS sequence"/>
</dbReference>
<name>A0ABV8BZ02_9PSEU</name>
<keyword evidence="3" id="KW-1185">Reference proteome</keyword>